<accession>A0A0H3U7H6</accession>
<dbReference type="Gene3D" id="3.40.50.150">
    <property type="entry name" value="Vaccinia Virus protein VP39"/>
    <property type="match status" value="1"/>
</dbReference>
<evidence type="ECO:0000256" key="2">
    <source>
        <dbReference type="ARBA" id="ARBA00022679"/>
    </source>
</evidence>
<protein>
    <recommendedName>
        <fullName evidence="3">Methyltransferase domain-containing protein</fullName>
    </recommendedName>
</protein>
<dbReference type="Gene3D" id="2.20.25.110">
    <property type="entry name" value="S-adenosyl-L-methionine-dependent methyltransferases"/>
    <property type="match status" value="1"/>
</dbReference>
<dbReference type="GO" id="GO:0008168">
    <property type="term" value="F:methyltransferase activity"/>
    <property type="evidence" value="ECO:0007669"/>
    <property type="project" value="UniProtKB-KW"/>
</dbReference>
<evidence type="ECO:0000313" key="4">
    <source>
        <dbReference type="EMBL" id="AIF26450.1"/>
    </source>
</evidence>
<sequence length="274" mass="32063">MSESYTDFAQVYDELMDETPYELWKNRIVEAMNEYGISKPIKSSEEMSEDREISEDELLESERNLVVDLGCGTGTLTEMLYAEGYDMIGIDVSESMLEKAMDKREKSGSEILYLNQDMRELELYSTVGTVVSVCDSINYLTDEEDVRLTFDLIHNYLYPNGLFIFDFNTDYKYREVIGDTTIAENRDDCSFIWENFYDPEEKINEYDVTIFVEEKDGLFRRFSETHFQKGYEKKQMEQMLVDAGFEVVKLIDSDTENEADDESERIFVVARCIK</sequence>
<dbReference type="PANTHER" id="PTHR43861">
    <property type="entry name" value="TRANS-ACONITATE 2-METHYLTRANSFERASE-RELATED"/>
    <property type="match status" value="1"/>
</dbReference>
<keyword evidence="1" id="KW-0489">Methyltransferase</keyword>
<dbReference type="EMBL" id="KF540233">
    <property type="protein sequence ID" value="AIF26450.1"/>
    <property type="molecule type" value="Genomic_DNA"/>
</dbReference>
<dbReference type="InterPro" id="IPR041698">
    <property type="entry name" value="Methyltransf_25"/>
</dbReference>
<keyword evidence="2" id="KW-0808">Transferase</keyword>
<dbReference type="GO" id="GO:0032259">
    <property type="term" value="P:methylation"/>
    <property type="evidence" value="ECO:0007669"/>
    <property type="project" value="UniProtKB-KW"/>
</dbReference>
<dbReference type="SUPFAM" id="SSF53335">
    <property type="entry name" value="S-adenosyl-L-methionine-dependent methyltransferases"/>
    <property type="match status" value="1"/>
</dbReference>
<reference evidence="4" key="1">
    <citation type="submission" date="2013-08" db="EMBL/GenBank/DDBJ databases">
        <title>Comparison of modified E. coli strains.</title>
        <authorList>
            <person name="Juergensen J."/>
            <person name="Bonge A."/>
            <person name="Streit W.R."/>
        </authorList>
    </citation>
    <scope>NUCLEOTIDE SEQUENCE</scope>
</reference>
<dbReference type="CDD" id="cd02440">
    <property type="entry name" value="AdoMet_MTases"/>
    <property type="match status" value="1"/>
</dbReference>
<evidence type="ECO:0000256" key="1">
    <source>
        <dbReference type="ARBA" id="ARBA00022603"/>
    </source>
</evidence>
<proteinExistence type="predicted"/>
<dbReference type="AlphaFoldDB" id="A0A0H3U7H6"/>
<name>A0A0H3U7H6_9BACT</name>
<feature type="domain" description="Methyltransferase" evidence="3">
    <location>
        <begin position="66"/>
        <end position="161"/>
    </location>
</feature>
<organism evidence="4">
    <name type="scientific">uncultured bacterium fosmid pJB23D10</name>
    <dbReference type="NCBI Taxonomy" id="1478061"/>
    <lineage>
        <taxon>Bacteria</taxon>
        <taxon>environmental samples</taxon>
    </lineage>
</organism>
<evidence type="ECO:0000259" key="3">
    <source>
        <dbReference type="Pfam" id="PF13649"/>
    </source>
</evidence>
<dbReference type="InterPro" id="IPR029063">
    <property type="entry name" value="SAM-dependent_MTases_sf"/>
</dbReference>
<dbReference type="Pfam" id="PF13649">
    <property type="entry name" value="Methyltransf_25"/>
    <property type="match status" value="1"/>
</dbReference>
<dbReference type="PANTHER" id="PTHR43861:SF1">
    <property type="entry name" value="TRANS-ACONITATE 2-METHYLTRANSFERASE"/>
    <property type="match status" value="1"/>
</dbReference>